<dbReference type="OrthoDB" id="420169at2759"/>
<gene>
    <name evidence="2" type="ORF">A3Q56_08435</name>
</gene>
<feature type="domain" description="Integrase zinc-binding" evidence="1">
    <location>
        <begin position="2"/>
        <end position="49"/>
    </location>
</feature>
<protein>
    <recommendedName>
        <fullName evidence="1">Integrase zinc-binding domain-containing protein</fullName>
    </recommendedName>
</protein>
<name>A0A177APA0_9BILA</name>
<dbReference type="EMBL" id="LWCA01002449">
    <property type="protein sequence ID" value="OAF63859.1"/>
    <property type="molecule type" value="Genomic_DNA"/>
</dbReference>
<dbReference type="Pfam" id="PF17921">
    <property type="entry name" value="Integrase_H2C2"/>
    <property type="match status" value="1"/>
</dbReference>
<sequence length="53" mass="6251">MNMVHKGFGVVHVGVTKMVDLVRRQFFWYGLTSDIIEYVNKCEICMRSKDGRR</sequence>
<reference evidence="2 3" key="1">
    <citation type="submission" date="2016-04" db="EMBL/GenBank/DDBJ databases">
        <title>The genome of Intoshia linei affirms orthonectids as highly simplified spiralians.</title>
        <authorList>
            <person name="Mikhailov K.V."/>
            <person name="Slusarev G.S."/>
            <person name="Nikitin M.A."/>
            <person name="Logacheva M.D."/>
            <person name="Penin A."/>
            <person name="Aleoshin V."/>
            <person name="Panchin Y.V."/>
        </authorList>
    </citation>
    <scope>NUCLEOTIDE SEQUENCE [LARGE SCALE GENOMIC DNA]</scope>
    <source>
        <strain evidence="2">Intl2013</strain>
        <tissue evidence="2">Whole animal</tissue>
    </source>
</reference>
<keyword evidence="3" id="KW-1185">Reference proteome</keyword>
<proteinExistence type="predicted"/>
<dbReference type="AlphaFoldDB" id="A0A177APA0"/>
<organism evidence="2 3">
    <name type="scientific">Intoshia linei</name>
    <dbReference type="NCBI Taxonomy" id="1819745"/>
    <lineage>
        <taxon>Eukaryota</taxon>
        <taxon>Metazoa</taxon>
        <taxon>Spiralia</taxon>
        <taxon>Lophotrochozoa</taxon>
        <taxon>Mesozoa</taxon>
        <taxon>Orthonectida</taxon>
        <taxon>Rhopaluridae</taxon>
        <taxon>Intoshia</taxon>
    </lineage>
</organism>
<accession>A0A177APA0</accession>
<dbReference type="Proteomes" id="UP000078046">
    <property type="component" value="Unassembled WGS sequence"/>
</dbReference>
<evidence type="ECO:0000313" key="3">
    <source>
        <dbReference type="Proteomes" id="UP000078046"/>
    </source>
</evidence>
<evidence type="ECO:0000313" key="2">
    <source>
        <dbReference type="EMBL" id="OAF63859.1"/>
    </source>
</evidence>
<evidence type="ECO:0000259" key="1">
    <source>
        <dbReference type="Pfam" id="PF17921"/>
    </source>
</evidence>
<dbReference type="Gene3D" id="1.10.340.70">
    <property type="match status" value="1"/>
</dbReference>
<comment type="caution">
    <text evidence="2">The sequence shown here is derived from an EMBL/GenBank/DDBJ whole genome shotgun (WGS) entry which is preliminary data.</text>
</comment>
<dbReference type="InterPro" id="IPR041588">
    <property type="entry name" value="Integrase_H2C2"/>
</dbReference>